<gene>
    <name evidence="2" type="ORF">SAMN03080618_02738</name>
</gene>
<organism evidence="2 3">
    <name type="scientific">Aquamicrobium aerolatum DSM 21857</name>
    <dbReference type="NCBI Taxonomy" id="1121003"/>
    <lineage>
        <taxon>Bacteria</taxon>
        <taxon>Pseudomonadati</taxon>
        <taxon>Pseudomonadota</taxon>
        <taxon>Alphaproteobacteria</taxon>
        <taxon>Hyphomicrobiales</taxon>
        <taxon>Phyllobacteriaceae</taxon>
        <taxon>Aerobium</taxon>
    </lineage>
</organism>
<dbReference type="STRING" id="1121003.SAMN03080618_02738"/>
<dbReference type="SMART" id="SM00112">
    <property type="entry name" value="CA"/>
    <property type="match status" value="2"/>
</dbReference>
<name>A0A1I3QS87_9HYPH</name>
<dbReference type="SUPFAM" id="SSF49313">
    <property type="entry name" value="Cadherin-like"/>
    <property type="match status" value="1"/>
</dbReference>
<dbReference type="AlphaFoldDB" id="A0A1I3QS87"/>
<dbReference type="Pfam" id="PF18885">
    <property type="entry name" value="DUF5648"/>
    <property type="match status" value="1"/>
</dbReference>
<protein>
    <submittedName>
        <fullName evidence="2">Cadherin domain-containing protein</fullName>
    </submittedName>
</protein>
<accession>A0A1I3QS87</accession>
<dbReference type="EMBL" id="FORF01000016">
    <property type="protein sequence ID" value="SFJ35977.1"/>
    <property type="molecule type" value="Genomic_DNA"/>
</dbReference>
<dbReference type="InterPro" id="IPR002126">
    <property type="entry name" value="Cadherin-like_dom"/>
</dbReference>
<dbReference type="GO" id="GO:0005509">
    <property type="term" value="F:calcium ion binding"/>
    <property type="evidence" value="ECO:0007669"/>
    <property type="project" value="InterPro"/>
</dbReference>
<reference evidence="3" key="1">
    <citation type="submission" date="2016-10" db="EMBL/GenBank/DDBJ databases">
        <authorList>
            <person name="Varghese N."/>
            <person name="Submissions S."/>
        </authorList>
    </citation>
    <scope>NUCLEOTIDE SEQUENCE [LARGE SCALE GENOMIC DNA]</scope>
    <source>
        <strain evidence="3">DSM 21857</strain>
    </source>
</reference>
<dbReference type="RefSeq" id="WP_091523385.1">
    <property type="nucleotide sequence ID" value="NZ_FORF01000016.1"/>
</dbReference>
<evidence type="ECO:0000313" key="2">
    <source>
        <dbReference type="EMBL" id="SFJ35977.1"/>
    </source>
</evidence>
<dbReference type="OrthoDB" id="8335338at2"/>
<evidence type="ECO:0000259" key="1">
    <source>
        <dbReference type="PROSITE" id="PS50268"/>
    </source>
</evidence>
<keyword evidence="3" id="KW-1185">Reference proteome</keyword>
<evidence type="ECO:0000313" key="3">
    <source>
        <dbReference type="Proteomes" id="UP000242763"/>
    </source>
</evidence>
<dbReference type="GO" id="GO:0016020">
    <property type="term" value="C:membrane"/>
    <property type="evidence" value="ECO:0007669"/>
    <property type="project" value="InterPro"/>
</dbReference>
<dbReference type="PROSITE" id="PS50268">
    <property type="entry name" value="CADHERIN_2"/>
    <property type="match status" value="1"/>
</dbReference>
<dbReference type="Gene3D" id="2.60.40.60">
    <property type="entry name" value="Cadherins"/>
    <property type="match status" value="1"/>
</dbReference>
<dbReference type="InterPro" id="IPR015919">
    <property type="entry name" value="Cadherin-like_sf"/>
</dbReference>
<dbReference type="Pfam" id="PF17963">
    <property type="entry name" value="Big_9"/>
    <property type="match status" value="1"/>
</dbReference>
<dbReference type="InterPro" id="IPR043708">
    <property type="entry name" value="DUF5648"/>
</dbReference>
<feature type="domain" description="Cadherin" evidence="1">
    <location>
        <begin position="207"/>
        <end position="329"/>
    </location>
</feature>
<dbReference type="GO" id="GO:0007156">
    <property type="term" value="P:homophilic cell adhesion via plasma membrane adhesion molecules"/>
    <property type="evidence" value="ECO:0007669"/>
    <property type="project" value="InterPro"/>
</dbReference>
<dbReference type="Proteomes" id="UP000242763">
    <property type="component" value="Unassembled WGS sequence"/>
</dbReference>
<dbReference type="CDD" id="cd11304">
    <property type="entry name" value="Cadherin_repeat"/>
    <property type="match status" value="1"/>
</dbReference>
<sequence length="466" mass="50549">MPLNGKELHFDHTAASGSVHSVNAVVGSGVEFTYGSYFSINVTGRDIQFTAQTAGTFNPGAFNGMVITDHLDTLPNFTGISIFVNGTAGPIDLSRYWVEDDKIHLNFQGLNLSDLHGITFRVVLGDEPTDIGLSNDAVNEGAVGAIIGDLTTVDADQSSGHVYRIDDPRFEIVGGQLKLKDSVALDYAIDQTISVIVTSTDEWDNELAQTFTIRVLENSPPPNTAPVFTSPAGLTIRENQTLIGPLTAHDPDGDALTFSIIGGADAALFTINRKNGTLSFIEAPDYEAPLSADGSNSYNVRISVSDGTASASQLFTVNVLDTVEIARFYNIKNGSHFYTSDTNERDQLIATSTDHIFEGETFSSAATTADGVSVHRFYNEVTGGHFYTADSAEAAFVRANLPQFLSEGEAFTAYEHDQNDRQAVFRFYNTDTRAHFYTSDEAERDKVLVTLPQFNYEGVGFYVDLA</sequence>
<proteinExistence type="predicted"/>